<evidence type="ECO:0000313" key="3">
    <source>
        <dbReference type="Proteomes" id="UP000277294"/>
    </source>
</evidence>
<gene>
    <name evidence="2" type="primary">nicX_4</name>
    <name evidence="2" type="ORF">PIGHUM_00965</name>
</gene>
<dbReference type="OrthoDB" id="6918951at2"/>
<sequence>MVSDLSVDAEALAIFEEQMRLCKVKPGETVVILNAPGELVGHVNALMLAVTRLGAKAMHLSVPRAHAVATAVMGRHPLVGHELAIDTCKQADMVVDLMGLLFSAEQLDIQAAGTRILRIAEPLHILKQMAPTTDLRRRCELARDLMLRSKRMRITSKHGTDVSYGLSQHTVIAEYGYTDEPGRWDHFPSGFVFTQGNDGQVNGKVVLAPGDIICAFKRYVESPVTFTIENGYITRISGEGSGAELIRGYIESFDDPRGFAIAHIGFGLNERARWDQFAASKDLSKEYIMNALSFYGNVLFSTGPNSEFGGDNDTPCHMDLPMRGCSLWLDDTQILDEGRVVLPGLRAPADQAMHGSKS</sequence>
<reference evidence="2 3" key="1">
    <citation type="submission" date="2018-10" db="EMBL/GenBank/DDBJ databases">
        <authorList>
            <person name="Criscuolo A."/>
        </authorList>
    </citation>
    <scope>NUCLEOTIDE SEQUENCE [LARGE SCALE GENOMIC DNA]</scope>
    <source>
        <strain evidence="2">DnA1</strain>
    </source>
</reference>
<accession>A0A3P4B014</accession>
<dbReference type="InterPro" id="IPR052170">
    <property type="entry name" value="M29_Exopeptidase"/>
</dbReference>
<dbReference type="EMBL" id="UWPJ01000008">
    <property type="protein sequence ID" value="VCU68906.1"/>
    <property type="molecule type" value="Genomic_DNA"/>
</dbReference>
<evidence type="ECO:0000256" key="1">
    <source>
        <dbReference type="ARBA" id="ARBA00022723"/>
    </source>
</evidence>
<organism evidence="2 3">
    <name type="scientific">Pigmentiphaga humi</name>
    <dbReference type="NCBI Taxonomy" id="2478468"/>
    <lineage>
        <taxon>Bacteria</taxon>
        <taxon>Pseudomonadati</taxon>
        <taxon>Pseudomonadota</taxon>
        <taxon>Betaproteobacteria</taxon>
        <taxon>Burkholderiales</taxon>
        <taxon>Alcaligenaceae</taxon>
        <taxon>Pigmentiphaga</taxon>
    </lineage>
</organism>
<keyword evidence="1" id="KW-0479">Metal-binding</keyword>
<protein>
    <submittedName>
        <fullName evidence="2">2,5-dihydroxypyridine 5,6-dioxygenase</fullName>
        <ecNumber evidence="2">1.13.11.9</ecNumber>
    </submittedName>
</protein>
<keyword evidence="2" id="KW-0223">Dioxygenase</keyword>
<proteinExistence type="predicted"/>
<dbReference type="Proteomes" id="UP000277294">
    <property type="component" value="Unassembled WGS sequence"/>
</dbReference>
<dbReference type="PANTHER" id="PTHR34448">
    <property type="entry name" value="AMINOPEPTIDASE"/>
    <property type="match status" value="1"/>
</dbReference>
<dbReference type="SUPFAM" id="SSF144052">
    <property type="entry name" value="Thermophilic metalloprotease-like"/>
    <property type="match status" value="1"/>
</dbReference>
<dbReference type="PANTHER" id="PTHR34448:SF1">
    <property type="entry name" value="BLL6088 PROTEIN"/>
    <property type="match status" value="1"/>
</dbReference>
<keyword evidence="2" id="KW-0560">Oxidoreductase</keyword>
<dbReference type="Pfam" id="PF26233">
    <property type="entry name" value="NicX"/>
    <property type="match status" value="1"/>
</dbReference>
<evidence type="ECO:0000313" key="2">
    <source>
        <dbReference type="EMBL" id="VCU68906.1"/>
    </source>
</evidence>
<dbReference type="EC" id="1.13.11.9" evidence="2"/>
<dbReference type="AlphaFoldDB" id="A0A3P4B014"/>
<dbReference type="RefSeq" id="WP_124078207.1">
    <property type="nucleotide sequence ID" value="NZ_UWPJ01000008.1"/>
</dbReference>
<dbReference type="GO" id="GO:0046872">
    <property type="term" value="F:metal ion binding"/>
    <property type="evidence" value="ECO:0007669"/>
    <property type="project" value="UniProtKB-KW"/>
</dbReference>
<keyword evidence="3" id="KW-1185">Reference proteome</keyword>
<name>A0A3P4B014_9BURK</name>
<dbReference type="InterPro" id="IPR058739">
    <property type="entry name" value="NicX"/>
</dbReference>
<dbReference type="GO" id="GO:0047075">
    <property type="term" value="F:2,5-dihydroxypyridine 5,6-dioxygenase activity"/>
    <property type="evidence" value="ECO:0007669"/>
    <property type="project" value="UniProtKB-EC"/>
</dbReference>